<keyword evidence="1" id="KW-0238">DNA-binding</keyword>
<dbReference type="NCBIfam" id="TIGR02607">
    <property type="entry name" value="antidote_HigA"/>
    <property type="match status" value="1"/>
</dbReference>
<organism evidence="3">
    <name type="scientific">mine drainage metagenome</name>
    <dbReference type="NCBI Taxonomy" id="410659"/>
    <lineage>
        <taxon>unclassified sequences</taxon>
        <taxon>metagenomes</taxon>
        <taxon>ecological metagenomes</taxon>
    </lineage>
</organism>
<dbReference type="CDD" id="cd00093">
    <property type="entry name" value="HTH_XRE"/>
    <property type="match status" value="1"/>
</dbReference>
<proteinExistence type="predicted"/>
<dbReference type="EMBL" id="AUZY01008189">
    <property type="protein sequence ID" value="EQD47068.1"/>
    <property type="molecule type" value="Genomic_DNA"/>
</dbReference>
<dbReference type="GO" id="GO:0003677">
    <property type="term" value="F:DNA binding"/>
    <property type="evidence" value="ECO:0007669"/>
    <property type="project" value="UniProtKB-KW"/>
</dbReference>
<feature type="domain" description="HTH cro/C1-type" evidence="2">
    <location>
        <begin position="14"/>
        <end position="68"/>
    </location>
</feature>
<dbReference type="PANTHER" id="PTHR36924">
    <property type="entry name" value="ANTITOXIN HIGA-1"/>
    <property type="match status" value="1"/>
</dbReference>
<dbReference type="InterPro" id="IPR010982">
    <property type="entry name" value="Lambda_DNA-bd_dom_sf"/>
</dbReference>
<gene>
    <name evidence="3" type="ORF">B1B_12500</name>
</gene>
<sequence>MTKRKPAGIGEILVEEFMKPMGLTQGVLADAMGVQRKHVNELCNGRRSVTAPTALLLARVFGNGPDFWLNVQRRSDLWKALHSPRERERIKRARPLTIAA</sequence>
<protein>
    <submittedName>
        <fullName evidence="3">XRE family plasmid maintenance system antidote protein</fullName>
    </submittedName>
</protein>
<dbReference type="Pfam" id="PF01381">
    <property type="entry name" value="HTH_3"/>
    <property type="match status" value="1"/>
</dbReference>
<dbReference type="InterPro" id="IPR013430">
    <property type="entry name" value="Toxin_antidote_HigA"/>
</dbReference>
<reference evidence="3" key="1">
    <citation type="submission" date="2013-08" db="EMBL/GenBank/DDBJ databases">
        <authorList>
            <person name="Mendez C."/>
            <person name="Richter M."/>
            <person name="Ferrer M."/>
            <person name="Sanchez J."/>
        </authorList>
    </citation>
    <scope>NUCLEOTIDE SEQUENCE</scope>
</reference>
<dbReference type="InterPro" id="IPR001387">
    <property type="entry name" value="Cro/C1-type_HTH"/>
</dbReference>
<comment type="caution">
    <text evidence="3">The sequence shown here is derived from an EMBL/GenBank/DDBJ whole genome shotgun (WGS) entry which is preliminary data.</text>
</comment>
<reference evidence="3" key="2">
    <citation type="journal article" date="2014" name="ISME J.">
        <title>Microbial stratification in low pH oxic and suboxic macroscopic growths along an acid mine drainage.</title>
        <authorList>
            <person name="Mendez-Garcia C."/>
            <person name="Mesa V."/>
            <person name="Sprenger R.R."/>
            <person name="Richter M."/>
            <person name="Diez M.S."/>
            <person name="Solano J."/>
            <person name="Bargiela R."/>
            <person name="Golyshina O.V."/>
            <person name="Manteca A."/>
            <person name="Ramos J.L."/>
            <person name="Gallego J.R."/>
            <person name="Llorente I."/>
            <person name="Martins Dos Santos V.A."/>
            <person name="Jensen O.N."/>
            <person name="Pelaez A.I."/>
            <person name="Sanchez J."/>
            <person name="Ferrer M."/>
        </authorList>
    </citation>
    <scope>NUCLEOTIDE SEQUENCE</scope>
</reference>
<dbReference type="PANTHER" id="PTHR36924:SF1">
    <property type="entry name" value="ANTITOXIN HIGA-1"/>
    <property type="match status" value="1"/>
</dbReference>
<name>T0ZR07_9ZZZZ</name>
<dbReference type="SMART" id="SM00530">
    <property type="entry name" value="HTH_XRE"/>
    <property type="match status" value="1"/>
</dbReference>
<evidence type="ECO:0000259" key="2">
    <source>
        <dbReference type="PROSITE" id="PS50943"/>
    </source>
</evidence>
<evidence type="ECO:0000313" key="3">
    <source>
        <dbReference type="EMBL" id="EQD47068.1"/>
    </source>
</evidence>
<dbReference type="PROSITE" id="PS50943">
    <property type="entry name" value="HTH_CROC1"/>
    <property type="match status" value="1"/>
</dbReference>
<accession>T0ZR07</accession>
<evidence type="ECO:0000256" key="1">
    <source>
        <dbReference type="ARBA" id="ARBA00023125"/>
    </source>
</evidence>
<dbReference type="AlphaFoldDB" id="T0ZR07"/>
<dbReference type="SUPFAM" id="SSF47413">
    <property type="entry name" value="lambda repressor-like DNA-binding domains"/>
    <property type="match status" value="1"/>
</dbReference>
<dbReference type="Gene3D" id="1.10.260.40">
    <property type="entry name" value="lambda repressor-like DNA-binding domains"/>
    <property type="match status" value="1"/>
</dbReference>